<gene>
    <name evidence="1" type="ORF">ANBU17_28780</name>
</gene>
<dbReference type="EMBL" id="BLYI01000067">
    <property type="protein sequence ID" value="GFO86531.1"/>
    <property type="molecule type" value="Genomic_DNA"/>
</dbReference>
<dbReference type="AlphaFoldDB" id="A0A916QCC8"/>
<name>A0A916QCC8_9FIRM</name>
<proteinExistence type="predicted"/>
<keyword evidence="2" id="KW-1185">Reference proteome</keyword>
<sequence>MEGYKIKRFVNGKEVKELTPELKRQMTLAVIRAIGAKEKAR</sequence>
<evidence type="ECO:0000313" key="1">
    <source>
        <dbReference type="EMBL" id="GFO86531.1"/>
    </source>
</evidence>
<dbReference type="RefSeq" id="WP_279323898.1">
    <property type="nucleotide sequence ID" value="NZ_BLYI01000067.1"/>
</dbReference>
<comment type="caution">
    <text evidence="1">The sequence shown here is derived from an EMBL/GenBank/DDBJ whole genome shotgun (WGS) entry which is preliminary data.</text>
</comment>
<protein>
    <submittedName>
        <fullName evidence="1">Uncharacterized protein</fullName>
    </submittedName>
</protein>
<evidence type="ECO:0000313" key="2">
    <source>
        <dbReference type="Proteomes" id="UP000613208"/>
    </source>
</evidence>
<accession>A0A916QCC8</accession>
<dbReference type="Proteomes" id="UP000613208">
    <property type="component" value="Unassembled WGS sequence"/>
</dbReference>
<organism evidence="1 2">
    <name type="scientific">Anaerostipes butyraticus</name>
    <dbReference type="NCBI Taxonomy" id="645466"/>
    <lineage>
        <taxon>Bacteria</taxon>
        <taxon>Bacillati</taxon>
        <taxon>Bacillota</taxon>
        <taxon>Clostridia</taxon>
        <taxon>Lachnospirales</taxon>
        <taxon>Lachnospiraceae</taxon>
        <taxon>Anaerostipes</taxon>
    </lineage>
</organism>
<reference evidence="1" key="1">
    <citation type="submission" date="2020-06" db="EMBL/GenBank/DDBJ databases">
        <title>Characterization of fructooligosaccharide metabolism and fructooligosaccharide-degrading enzymes in human commensal butyrate producers.</title>
        <authorList>
            <person name="Tanno H."/>
            <person name="Fujii T."/>
            <person name="Hirano K."/>
            <person name="Maeno S."/>
            <person name="Tonozuka T."/>
            <person name="Sakamoto M."/>
            <person name="Ohkuma M."/>
            <person name="Tochio T."/>
            <person name="Endo A."/>
        </authorList>
    </citation>
    <scope>NUCLEOTIDE SEQUENCE</scope>
    <source>
        <strain evidence="1">JCM 17466</strain>
    </source>
</reference>